<sequence length="213" mass="23840">MKIAIVGTAQSANDAPIGVEGWKIWSLPPNVQRWKGIDKADEWFELHELPSLVQDCGADKAFFDSLRVLGSKLTVIEPSEEVPEAKLYPRQAIIDAFGPYFTSSIAWMLALAIQTNPETIGIWGVNCSGTAEYAEQRACIEYLIGIARGKGIKVQVHTDSMICKAFLYYDQTSQRITRKIKAMEDVAENYRDHANYNRGYVDALKFMKNGIGE</sequence>
<reference evidence="1" key="1">
    <citation type="submission" date="2020-05" db="EMBL/GenBank/DDBJ databases">
        <authorList>
            <person name="Chiriac C."/>
            <person name="Salcher M."/>
            <person name="Ghai R."/>
            <person name="Kavagutti S V."/>
        </authorList>
    </citation>
    <scope>NUCLEOTIDE SEQUENCE</scope>
</reference>
<accession>A0A6J5SLB5</accession>
<name>A0A6J5SLB5_9CAUD</name>
<protein>
    <submittedName>
        <fullName evidence="1">Uncharacterized protein</fullName>
    </submittedName>
</protein>
<gene>
    <name evidence="1" type="ORF">UFOVP1454_52</name>
</gene>
<evidence type="ECO:0000313" key="1">
    <source>
        <dbReference type="EMBL" id="CAB4214591.1"/>
    </source>
</evidence>
<proteinExistence type="predicted"/>
<organism evidence="1">
    <name type="scientific">uncultured Caudovirales phage</name>
    <dbReference type="NCBI Taxonomy" id="2100421"/>
    <lineage>
        <taxon>Viruses</taxon>
        <taxon>Duplodnaviria</taxon>
        <taxon>Heunggongvirae</taxon>
        <taxon>Uroviricota</taxon>
        <taxon>Caudoviricetes</taxon>
        <taxon>Peduoviridae</taxon>
        <taxon>Maltschvirus</taxon>
        <taxon>Maltschvirus maltsch</taxon>
    </lineage>
</organism>
<dbReference type="EMBL" id="LR797414">
    <property type="protein sequence ID" value="CAB4214591.1"/>
    <property type="molecule type" value="Genomic_DNA"/>
</dbReference>